<feature type="compositionally biased region" description="Polar residues" evidence="1">
    <location>
        <begin position="10"/>
        <end position="44"/>
    </location>
</feature>
<feature type="region of interest" description="Disordered" evidence="1">
    <location>
        <begin position="94"/>
        <end position="119"/>
    </location>
</feature>
<evidence type="ECO:0000256" key="1">
    <source>
        <dbReference type="SAM" id="MobiDB-lite"/>
    </source>
</evidence>
<dbReference type="AlphaFoldDB" id="A0A821UF90"/>
<proteinExistence type="predicted"/>
<feature type="region of interest" description="Disordered" evidence="1">
    <location>
        <begin position="1"/>
        <end position="44"/>
    </location>
</feature>
<comment type="caution">
    <text evidence="2">The sequence shown here is derived from an EMBL/GenBank/DDBJ whole genome shotgun (WGS) entry which is preliminary data.</text>
</comment>
<organism evidence="2 3">
    <name type="scientific">Pieris macdunnoughi</name>
    <dbReference type="NCBI Taxonomy" id="345717"/>
    <lineage>
        <taxon>Eukaryota</taxon>
        <taxon>Metazoa</taxon>
        <taxon>Ecdysozoa</taxon>
        <taxon>Arthropoda</taxon>
        <taxon>Hexapoda</taxon>
        <taxon>Insecta</taxon>
        <taxon>Pterygota</taxon>
        <taxon>Neoptera</taxon>
        <taxon>Endopterygota</taxon>
        <taxon>Lepidoptera</taxon>
        <taxon>Glossata</taxon>
        <taxon>Ditrysia</taxon>
        <taxon>Papilionoidea</taxon>
        <taxon>Pieridae</taxon>
        <taxon>Pierinae</taxon>
        <taxon>Pieris</taxon>
    </lineage>
</organism>
<dbReference type="OrthoDB" id="10035668at2759"/>
<gene>
    <name evidence="2" type="ORF">PMACD_LOCUS10287</name>
</gene>
<reference evidence="2" key="1">
    <citation type="submission" date="2021-02" db="EMBL/GenBank/DDBJ databases">
        <authorList>
            <person name="Steward A R."/>
        </authorList>
    </citation>
    <scope>NUCLEOTIDE SEQUENCE</scope>
</reference>
<protein>
    <submittedName>
        <fullName evidence="2">Uncharacterized protein</fullName>
    </submittedName>
</protein>
<sequence length="184" mass="21167">MKSKLKEPTKSTNTNLADPNTNEIAVSSSSSLTVHQNTKSVTHPNSKITVLQDISLAPNEKVSLEDIFFGQKPVQLREITLKALKNETNRKIKCEIKQTKPRQKKQNKQIEDNLSTDSEFSLHDSDTDVDDFKTYIVMYLKDKVSEEEIENMSFGFTDIQYYEEKSHKFTEQDWVLVKFSAKKA</sequence>
<accession>A0A821UF90</accession>
<evidence type="ECO:0000313" key="2">
    <source>
        <dbReference type="EMBL" id="CAF4889050.1"/>
    </source>
</evidence>
<keyword evidence="3" id="KW-1185">Reference proteome</keyword>
<dbReference type="Proteomes" id="UP000663880">
    <property type="component" value="Unassembled WGS sequence"/>
</dbReference>
<evidence type="ECO:0000313" key="3">
    <source>
        <dbReference type="Proteomes" id="UP000663880"/>
    </source>
</evidence>
<dbReference type="EMBL" id="CAJOBZ010000031">
    <property type="protein sequence ID" value="CAF4889050.1"/>
    <property type="molecule type" value="Genomic_DNA"/>
</dbReference>
<name>A0A821UF90_9NEOP</name>